<feature type="domain" description="Glycosyl transferase family 4" evidence="3">
    <location>
        <begin position="40"/>
        <end position="202"/>
    </location>
</feature>
<sequence>MKLLFVHPVFAGQFHRPICYLRANHPEYEITFLSSSEHQSGKKRMLGETALKIDGVMHQYFKFQTGLKHKGAASVQRFADEIFQGKAVNDSCNGLKSKGYQPDVIICHGRWGAGLFLKDVYPDVPLLLYSEFFSTAANARLCNPSQDTLPHETALFYRLANATNLISLDAADHVITPTQYQKQSHPTEFQSKISVIFDGVDAGVVRPGDVQQLKVGDHNLTLKDEIVTYVTRNFEPYRGFETFIKVMEIVQRQRSRAHILVVGGTGGKGYGFAEAGEDYLKHVLDNASLDQSRLHFMGPLSYDAYLEMLRFSQVHVYLTVPFVLSWSLIEAMSVGCAIVGSRTPPVEEVIFNLKTGLLADFYSPDQVATQVLTLLDDPVQQRRLGDAARQRIIDDFSIEVVGPRFVSLLNHLKGQ</sequence>
<reference evidence="4 5" key="1">
    <citation type="journal article" date="2013" name="PLoS ONE">
        <title>Poles Apart: Arctic and Antarctic Octadecabacter strains Share High Genome Plasticity and a New Type of Xanthorhodopsin.</title>
        <authorList>
            <person name="Vollmers J."/>
            <person name="Voget S."/>
            <person name="Dietrich S."/>
            <person name="Gollnow K."/>
            <person name="Smits M."/>
            <person name="Meyer K."/>
            <person name="Brinkhoff T."/>
            <person name="Simon M."/>
            <person name="Daniel R."/>
        </authorList>
    </citation>
    <scope>NUCLEOTIDE SEQUENCE [LARGE SCALE GENOMIC DNA]</scope>
    <source>
        <strain evidence="4 5">307</strain>
    </source>
</reference>
<proteinExistence type="predicted"/>
<accession>M9RAW7</accession>
<evidence type="ECO:0000256" key="1">
    <source>
        <dbReference type="ARBA" id="ARBA00022679"/>
    </source>
</evidence>
<dbReference type="Gene3D" id="3.40.50.2000">
    <property type="entry name" value="Glycogen Phosphorylase B"/>
    <property type="match status" value="2"/>
</dbReference>
<keyword evidence="4" id="KW-0328">Glycosyltransferase</keyword>
<dbReference type="Proteomes" id="UP000005307">
    <property type="component" value="Chromosome"/>
</dbReference>
<organism evidence="4 5">
    <name type="scientific">Octadecabacter antarcticus 307</name>
    <dbReference type="NCBI Taxonomy" id="391626"/>
    <lineage>
        <taxon>Bacteria</taxon>
        <taxon>Pseudomonadati</taxon>
        <taxon>Pseudomonadota</taxon>
        <taxon>Alphaproteobacteria</taxon>
        <taxon>Rhodobacterales</taxon>
        <taxon>Roseobacteraceae</taxon>
        <taxon>Octadecabacter</taxon>
    </lineage>
</organism>
<dbReference type="AlphaFoldDB" id="M9RAW7"/>
<dbReference type="EMBL" id="CP003740">
    <property type="protein sequence ID" value="AGI66920.1"/>
    <property type="molecule type" value="Genomic_DNA"/>
</dbReference>
<evidence type="ECO:0000259" key="3">
    <source>
        <dbReference type="Pfam" id="PF12000"/>
    </source>
</evidence>
<dbReference type="RefSeq" id="WP_015498962.1">
    <property type="nucleotide sequence ID" value="NC_020911.1"/>
</dbReference>
<name>M9RAW7_9RHOB</name>
<dbReference type="Pfam" id="PF00534">
    <property type="entry name" value="Glycos_transf_1"/>
    <property type="match status" value="1"/>
</dbReference>
<dbReference type="GO" id="GO:0016757">
    <property type="term" value="F:glycosyltransferase activity"/>
    <property type="evidence" value="ECO:0007669"/>
    <property type="project" value="UniProtKB-KW"/>
</dbReference>
<dbReference type="PANTHER" id="PTHR46401">
    <property type="entry name" value="GLYCOSYLTRANSFERASE WBBK-RELATED"/>
    <property type="match status" value="1"/>
</dbReference>
<dbReference type="STRING" id="391626.OAN307_c12190"/>
<dbReference type="KEGG" id="oat:OAN307_c12190"/>
<dbReference type="OrthoDB" id="9793726at2"/>
<dbReference type="eggNOG" id="COG0438">
    <property type="taxonomic scope" value="Bacteria"/>
</dbReference>
<evidence type="ECO:0000313" key="5">
    <source>
        <dbReference type="Proteomes" id="UP000005307"/>
    </source>
</evidence>
<feature type="domain" description="Glycosyl transferase family 1" evidence="2">
    <location>
        <begin position="219"/>
        <end position="391"/>
    </location>
</feature>
<dbReference type="HOGENOM" id="CLU_054763_0_0_5"/>
<protein>
    <submittedName>
        <fullName evidence="4">Lipopolysaccharide core biosynthesis mannosyltransferase lpcC</fullName>
        <ecNumber evidence="4">2.4.-.-</ecNumber>
    </submittedName>
</protein>
<keyword evidence="1 4" id="KW-0808">Transferase</keyword>
<dbReference type="EC" id="2.4.-.-" evidence="4"/>
<dbReference type="GO" id="GO:0009103">
    <property type="term" value="P:lipopolysaccharide biosynthetic process"/>
    <property type="evidence" value="ECO:0007669"/>
    <property type="project" value="TreeGrafter"/>
</dbReference>
<dbReference type="InterPro" id="IPR001296">
    <property type="entry name" value="Glyco_trans_1"/>
</dbReference>
<dbReference type="PANTHER" id="PTHR46401:SF2">
    <property type="entry name" value="GLYCOSYLTRANSFERASE WBBK-RELATED"/>
    <property type="match status" value="1"/>
</dbReference>
<keyword evidence="5" id="KW-1185">Reference proteome</keyword>
<gene>
    <name evidence="4" type="primary">lpcC</name>
    <name evidence="4" type="ORF">OAN307_c12190</name>
</gene>
<dbReference type="InterPro" id="IPR022623">
    <property type="entry name" value="Glyco_trans_4"/>
</dbReference>
<dbReference type="SUPFAM" id="SSF53756">
    <property type="entry name" value="UDP-Glycosyltransferase/glycogen phosphorylase"/>
    <property type="match status" value="1"/>
</dbReference>
<evidence type="ECO:0000259" key="2">
    <source>
        <dbReference type="Pfam" id="PF00534"/>
    </source>
</evidence>
<dbReference type="Pfam" id="PF12000">
    <property type="entry name" value="Glyco_trans_4_3"/>
    <property type="match status" value="1"/>
</dbReference>
<evidence type="ECO:0000313" key="4">
    <source>
        <dbReference type="EMBL" id="AGI66920.1"/>
    </source>
</evidence>